<sequence>MEISDKKTKDVVTLLQKNRMGIENSINDLKRIGRDYGFGSSNNGKRADAYKFILRISKSEFPSWQSSEVDSTKLSEQEELDVKRAFVLGDTFFYKDDKLDEAREQVKIMLSRVFHCENMYDITYTQGLLNVFCIFYILWENTEEAYYMSMKFIRDFYGIYLLDGTIDETNFSSNFLKGILKKLNLDL</sequence>
<dbReference type="Proteomes" id="UP001439008">
    <property type="component" value="Unassembled WGS sequence"/>
</dbReference>
<dbReference type="Gene3D" id="1.10.8.1310">
    <property type="match status" value="1"/>
</dbReference>
<organism evidence="1 2">
    <name type="scientific">Bonamia ostreae</name>
    <dbReference type="NCBI Taxonomy" id="126728"/>
    <lineage>
        <taxon>Eukaryota</taxon>
        <taxon>Sar</taxon>
        <taxon>Rhizaria</taxon>
        <taxon>Endomyxa</taxon>
        <taxon>Ascetosporea</taxon>
        <taxon>Haplosporida</taxon>
        <taxon>Bonamia</taxon>
    </lineage>
</organism>
<evidence type="ECO:0000313" key="1">
    <source>
        <dbReference type="EMBL" id="MES1922737.1"/>
    </source>
</evidence>
<dbReference type="InterPro" id="IPR035969">
    <property type="entry name" value="Rab-GAP_TBC_sf"/>
</dbReference>
<reference evidence="1 2" key="1">
    <citation type="journal article" date="2024" name="BMC Biol.">
        <title>Comparative genomics of Ascetosporea gives new insight into the evolutionary basis for animal parasitism in Rhizaria.</title>
        <authorList>
            <person name="Hiltunen Thoren M."/>
            <person name="Onut-Brannstrom I."/>
            <person name="Alfjorden A."/>
            <person name="Peckova H."/>
            <person name="Swords F."/>
            <person name="Hooper C."/>
            <person name="Holzer A.S."/>
            <person name="Bass D."/>
            <person name="Burki F."/>
        </authorList>
    </citation>
    <scope>NUCLEOTIDE SEQUENCE [LARGE SCALE GENOMIC DNA]</scope>
    <source>
        <strain evidence="1">20-A016</strain>
    </source>
</reference>
<gene>
    <name evidence="1" type="ORF">MHBO_004260</name>
</gene>
<feature type="non-terminal residue" evidence="1">
    <location>
        <position position="187"/>
    </location>
</feature>
<dbReference type="EMBL" id="JBDODL010003546">
    <property type="protein sequence ID" value="MES1922737.1"/>
    <property type="molecule type" value="Genomic_DNA"/>
</dbReference>
<accession>A0ABV2ASX0</accession>
<comment type="caution">
    <text evidence="1">The sequence shown here is derived from an EMBL/GenBank/DDBJ whole genome shotgun (WGS) entry which is preliminary data.</text>
</comment>
<evidence type="ECO:0000313" key="2">
    <source>
        <dbReference type="Proteomes" id="UP001439008"/>
    </source>
</evidence>
<protein>
    <submittedName>
        <fullName evidence="1">Uncharacterized protein</fullName>
    </submittedName>
</protein>
<name>A0ABV2ASX0_9EUKA</name>
<proteinExistence type="predicted"/>
<dbReference type="SUPFAM" id="SSF47923">
    <property type="entry name" value="Ypt/Rab-GAP domain of gyp1p"/>
    <property type="match status" value="1"/>
</dbReference>
<keyword evidence="2" id="KW-1185">Reference proteome</keyword>